<keyword evidence="2" id="KW-1185">Reference proteome</keyword>
<dbReference type="AlphaFoldDB" id="A0A915CV64"/>
<accession>A0A915CV64</accession>
<evidence type="ECO:0000313" key="2">
    <source>
        <dbReference type="Proteomes" id="UP000887574"/>
    </source>
</evidence>
<evidence type="ECO:0000313" key="3">
    <source>
        <dbReference type="WBParaSite" id="jg12959"/>
    </source>
</evidence>
<reference evidence="3" key="1">
    <citation type="submission" date="2022-11" db="UniProtKB">
        <authorList>
            <consortium name="WormBaseParasite"/>
        </authorList>
    </citation>
    <scope>IDENTIFICATION</scope>
</reference>
<dbReference type="SUPFAM" id="SSF55486">
    <property type="entry name" value="Metalloproteases ('zincins'), catalytic domain"/>
    <property type="match status" value="1"/>
</dbReference>
<dbReference type="GO" id="GO:0004222">
    <property type="term" value="F:metalloendopeptidase activity"/>
    <property type="evidence" value="ECO:0007669"/>
    <property type="project" value="InterPro"/>
</dbReference>
<sequence>MVRKTMELINENTCVKFIPSIHREHALYITGRGGGFHAVPGRTIIPRHQMATLDPEFGEEDRATIAHELFHVLGRSMSISEKTETTILLSCLASVCD</sequence>
<organism evidence="2 3">
    <name type="scientific">Ditylenchus dipsaci</name>
    <dbReference type="NCBI Taxonomy" id="166011"/>
    <lineage>
        <taxon>Eukaryota</taxon>
        <taxon>Metazoa</taxon>
        <taxon>Ecdysozoa</taxon>
        <taxon>Nematoda</taxon>
        <taxon>Chromadorea</taxon>
        <taxon>Rhabditida</taxon>
        <taxon>Tylenchina</taxon>
        <taxon>Tylenchomorpha</taxon>
        <taxon>Sphaerularioidea</taxon>
        <taxon>Anguinidae</taxon>
        <taxon>Anguininae</taxon>
        <taxon>Ditylenchus</taxon>
    </lineage>
</organism>
<dbReference type="Gene3D" id="3.40.390.10">
    <property type="entry name" value="Collagenase (Catalytic Domain)"/>
    <property type="match status" value="1"/>
</dbReference>
<proteinExistence type="predicted"/>
<feature type="domain" description="Peptidase M12A" evidence="1">
    <location>
        <begin position="2"/>
        <end position="74"/>
    </location>
</feature>
<protein>
    <submittedName>
        <fullName evidence="3">Peptidase M12A domain-containing protein</fullName>
    </submittedName>
</protein>
<dbReference type="InterPro" id="IPR024079">
    <property type="entry name" value="MetalloPept_cat_dom_sf"/>
</dbReference>
<name>A0A915CV64_9BILA</name>
<evidence type="ECO:0000259" key="1">
    <source>
        <dbReference type="Pfam" id="PF01400"/>
    </source>
</evidence>
<dbReference type="Proteomes" id="UP000887574">
    <property type="component" value="Unplaced"/>
</dbReference>
<dbReference type="Pfam" id="PF01400">
    <property type="entry name" value="Astacin"/>
    <property type="match status" value="1"/>
</dbReference>
<dbReference type="GO" id="GO:0006508">
    <property type="term" value="P:proteolysis"/>
    <property type="evidence" value="ECO:0007669"/>
    <property type="project" value="InterPro"/>
</dbReference>
<dbReference type="WBParaSite" id="jg12959">
    <property type="protein sequence ID" value="jg12959"/>
    <property type="gene ID" value="jg12959"/>
</dbReference>
<dbReference type="InterPro" id="IPR001506">
    <property type="entry name" value="Peptidase_M12A"/>
</dbReference>